<dbReference type="NCBIfam" id="TIGR01641">
    <property type="entry name" value="phageSPP1_gp7"/>
    <property type="match status" value="1"/>
</dbReference>
<comment type="caution">
    <text evidence="1">The sequence shown here is derived from an EMBL/GenBank/DDBJ whole genome shotgun (WGS) entry which is preliminary data.</text>
</comment>
<sequence>MSQRPKQTNKYWEKRQKQEQAYMNKATNTDDIVRRYDLVIDDITRKIEAEYARLELRGFERNIVETADIEAYEREAKELVAYANKLRDKLGRNAAKTDFTAEVNRRMKVYNATMRINRLEYLKSQVALSLVKAGVDTDVDLQKELSDKYVAEKARQAGILASTVVPMSHTKLFKIVAAQVDGANFSQRIWQNTDSLKAELDVLLTNNIIQGQNSNVIARRLRSLLNGQYKDNARYITERLARTEFTRVIGQAQKDSYRENDIEYVKWMAESGACRYCVAASEGGLRGEGIYKIDHEPNYPKHPNCKCSLAAYYE</sequence>
<dbReference type="RefSeq" id="WP_267287446.1">
    <property type="nucleotide sequence ID" value="NZ_QVOQ01000030.1"/>
</dbReference>
<protein>
    <submittedName>
        <fullName evidence="1">Phage head morphogenesis protein</fullName>
    </submittedName>
</protein>
<dbReference type="EMBL" id="QVOQ01000030">
    <property type="protein sequence ID" value="MCX7579846.1"/>
    <property type="molecule type" value="Genomic_DNA"/>
</dbReference>
<proteinExistence type="predicted"/>
<gene>
    <name evidence="1" type="ORF">D0502_10730</name>
</gene>
<evidence type="ECO:0000313" key="2">
    <source>
        <dbReference type="Proteomes" id="UP001080333"/>
    </source>
</evidence>
<dbReference type="AlphaFoldDB" id="A0A9X3EAX3"/>
<organism evidence="1 2">
    <name type="scientific">Leuconostoc falkenbergense</name>
    <dbReference type="NCBI Taxonomy" id="2766470"/>
    <lineage>
        <taxon>Bacteria</taxon>
        <taxon>Bacillati</taxon>
        <taxon>Bacillota</taxon>
        <taxon>Bacilli</taxon>
        <taxon>Lactobacillales</taxon>
        <taxon>Lactobacillaceae</taxon>
        <taxon>Leuconostoc</taxon>
    </lineage>
</organism>
<dbReference type="Proteomes" id="UP001080333">
    <property type="component" value="Unassembled WGS sequence"/>
</dbReference>
<accession>A0A9X3EAX3</accession>
<name>A0A9X3EAX3_9LACO</name>
<evidence type="ECO:0000313" key="1">
    <source>
        <dbReference type="EMBL" id="MCX7579846.1"/>
    </source>
</evidence>
<reference evidence="1" key="1">
    <citation type="submission" date="2018-08" db="EMBL/GenBank/DDBJ databases">
        <title>Draft genome sequences of Leuconostoc spp. and Weissella spp. with biocontrol potential.</title>
        <authorList>
            <person name="Lo R."/>
            <person name="Ho V.T.T."/>
            <person name="Turner M.S."/>
        </authorList>
    </citation>
    <scope>NUCLEOTIDE SEQUENCE</scope>
    <source>
        <strain evidence="1">156</strain>
    </source>
</reference>
<dbReference type="InterPro" id="IPR006528">
    <property type="entry name" value="Phage_head_morphogenesis_dom"/>
</dbReference>